<dbReference type="SMART" id="SM00219">
    <property type="entry name" value="TyrKc"/>
    <property type="match status" value="1"/>
</dbReference>
<feature type="region of interest" description="Disordered" evidence="8">
    <location>
        <begin position="297"/>
        <end position="346"/>
    </location>
</feature>
<keyword evidence="2" id="KW-0808">Transferase</keyword>
<dbReference type="OrthoDB" id="4062651at2759"/>
<dbReference type="CDD" id="cd00192">
    <property type="entry name" value="PTKc"/>
    <property type="match status" value="1"/>
</dbReference>
<dbReference type="InterPro" id="IPR011009">
    <property type="entry name" value="Kinase-like_dom_sf"/>
</dbReference>
<feature type="chain" id="PRO_5043758732" evidence="10">
    <location>
        <begin position="25"/>
        <end position="744"/>
    </location>
</feature>
<feature type="compositionally biased region" description="Low complexity" evidence="8">
    <location>
        <begin position="307"/>
        <end position="331"/>
    </location>
</feature>
<dbReference type="Gene3D" id="1.10.510.10">
    <property type="entry name" value="Transferase(Phosphotransferase) domain 1"/>
    <property type="match status" value="1"/>
</dbReference>
<gene>
    <name evidence="11" type="ORF">PACLA_8A064656</name>
</gene>
<evidence type="ECO:0000256" key="4">
    <source>
        <dbReference type="ARBA" id="ARBA00022777"/>
    </source>
</evidence>
<dbReference type="InterPro" id="IPR017441">
    <property type="entry name" value="Protein_kinase_ATP_BS"/>
</dbReference>
<dbReference type="PROSITE" id="PS50011">
    <property type="entry name" value="PROTEIN_KINASE_DOM"/>
    <property type="match status" value="1"/>
</dbReference>
<keyword evidence="5" id="KW-0067">ATP-binding</keyword>
<dbReference type="PRINTS" id="PR00109">
    <property type="entry name" value="TYRKINASE"/>
</dbReference>
<evidence type="ECO:0000313" key="11">
    <source>
        <dbReference type="EMBL" id="CAB4017551.1"/>
    </source>
</evidence>
<evidence type="ECO:0000256" key="8">
    <source>
        <dbReference type="SAM" id="MobiDB-lite"/>
    </source>
</evidence>
<keyword evidence="9" id="KW-0472">Membrane</keyword>
<keyword evidence="6" id="KW-0829">Tyrosine-protein kinase</keyword>
<evidence type="ECO:0000256" key="3">
    <source>
        <dbReference type="ARBA" id="ARBA00022741"/>
    </source>
</evidence>
<keyword evidence="10" id="KW-0732">Signal</keyword>
<comment type="catalytic activity">
    <reaction evidence="7">
        <text>L-tyrosyl-[protein] + ATP = O-phospho-L-tyrosyl-[protein] + ADP + H(+)</text>
        <dbReference type="Rhea" id="RHEA:10596"/>
        <dbReference type="Rhea" id="RHEA-COMP:10136"/>
        <dbReference type="Rhea" id="RHEA-COMP:20101"/>
        <dbReference type="ChEBI" id="CHEBI:15378"/>
        <dbReference type="ChEBI" id="CHEBI:30616"/>
        <dbReference type="ChEBI" id="CHEBI:46858"/>
        <dbReference type="ChEBI" id="CHEBI:61978"/>
        <dbReference type="ChEBI" id="CHEBI:456216"/>
        <dbReference type="EC" id="2.7.10.1"/>
    </reaction>
</comment>
<name>A0A6S7JM20_PARCT</name>
<evidence type="ECO:0000256" key="5">
    <source>
        <dbReference type="ARBA" id="ARBA00022840"/>
    </source>
</evidence>
<dbReference type="Gene3D" id="3.30.200.20">
    <property type="entry name" value="Phosphorylase Kinase, domain 1"/>
    <property type="match status" value="1"/>
</dbReference>
<dbReference type="FunFam" id="1.10.510.10:FF:000554">
    <property type="entry name" value="Predicted protein"/>
    <property type="match status" value="1"/>
</dbReference>
<dbReference type="InterPro" id="IPR020635">
    <property type="entry name" value="Tyr_kinase_cat_dom"/>
</dbReference>
<comment type="caution">
    <text evidence="11">The sequence shown here is derived from an EMBL/GenBank/DDBJ whole genome shotgun (WGS) entry which is preliminary data.</text>
</comment>
<dbReference type="Pfam" id="PF07714">
    <property type="entry name" value="PK_Tyr_Ser-Thr"/>
    <property type="match status" value="1"/>
</dbReference>
<dbReference type="EMBL" id="CACRXK020009596">
    <property type="protein sequence ID" value="CAB4017551.1"/>
    <property type="molecule type" value="Genomic_DNA"/>
</dbReference>
<feature type="transmembrane region" description="Helical" evidence="9">
    <location>
        <begin position="212"/>
        <end position="239"/>
    </location>
</feature>
<accession>A0A6S7JM20</accession>
<reference evidence="11" key="1">
    <citation type="submission" date="2020-04" db="EMBL/GenBank/DDBJ databases">
        <authorList>
            <person name="Alioto T."/>
            <person name="Alioto T."/>
            <person name="Gomez Garrido J."/>
        </authorList>
    </citation>
    <scope>NUCLEOTIDE SEQUENCE</scope>
    <source>
        <strain evidence="11">A484AB</strain>
    </source>
</reference>
<dbReference type="PROSITE" id="PS00107">
    <property type="entry name" value="PROTEIN_KINASE_ATP"/>
    <property type="match status" value="1"/>
</dbReference>
<keyword evidence="9" id="KW-0812">Transmembrane</keyword>
<dbReference type="InterPro" id="IPR008266">
    <property type="entry name" value="Tyr_kinase_AS"/>
</dbReference>
<dbReference type="PANTHER" id="PTHR24416">
    <property type="entry name" value="TYROSINE-PROTEIN KINASE RECEPTOR"/>
    <property type="match status" value="1"/>
</dbReference>
<proteinExistence type="predicted"/>
<feature type="compositionally biased region" description="Basic and acidic residues" evidence="8">
    <location>
        <begin position="690"/>
        <end position="703"/>
    </location>
</feature>
<evidence type="ECO:0000256" key="1">
    <source>
        <dbReference type="ARBA" id="ARBA00004167"/>
    </source>
</evidence>
<dbReference type="InterPro" id="IPR050122">
    <property type="entry name" value="RTK"/>
</dbReference>
<keyword evidence="4" id="KW-0418">Kinase</keyword>
<dbReference type="PROSITE" id="PS00109">
    <property type="entry name" value="PROTEIN_KINASE_TYR"/>
    <property type="match status" value="1"/>
</dbReference>
<sequence length="744" mass="85389">MNGFDFISVYLLITFLAFWIDGLSHELPPEKCRLFFLNATAKYHEENKPPTMEDLKKIIPILIVPYDLSTPKFRCNETTVTLQNVTFTSSRALNETRLDLVFKIEPKKNLTKHWAYLCAENMLDQGSDKFREVERFLRLRNDDMSAPFYVVDQKACCEDQHLYYEPCCRKEYTLRNLTCVKDLERENDSQKGDVAKMERETGRDNCEPSGPLSVGIIIIIICASLILFVTIILVGLRVWKHKHRPNRSGYDDVPDVITTEGQSEERRDTGESTSGQNVAVPVKEETIDGYMRMQNLSQTNLIERNTRPTSITTTTTNNNNNNHNTRTSSNNESGQNSPLRSKSPNRPISRAEMLFNFDKHIPIEAIDFTNKMLGRGQFGQVELAYATISGIRKKCAVKMIRGRGTVEDERELFEELQMLYQIPYHPNVVSLLGGCMDENSPLYVVVEYCANGSLLKYLQKNRDSSNAYVNVSGPKLDFRWKLQRAIEICTGMIFLGQRQIIHRDLAARNILLDENEVAKISDFGMAKDVYLRGLYVKETAGFLPVRWMAIEAIESSIYTIKSDMWSFGILLWELYMDGHNPYPGITDGSELLEKYLKKGFRMAQPENCPDSFYQLMERCWLIKPEDRPQFTQALRELEIIKEEEMRRESEASKITEVSDADDVPVFDDEPQETHVLPPQKETQTSEEDEKIPQKEDTEVRVNESETDPIEIGVVNRGRSSIDSGANVELPCTLRKNSVEQTSYC</sequence>
<feature type="region of interest" description="Disordered" evidence="8">
    <location>
        <begin position="645"/>
        <end position="715"/>
    </location>
</feature>
<dbReference type="InterPro" id="IPR000719">
    <property type="entry name" value="Prot_kinase_dom"/>
</dbReference>
<dbReference type="Proteomes" id="UP001152795">
    <property type="component" value="Unassembled WGS sequence"/>
</dbReference>
<feature type="signal peptide" evidence="10">
    <location>
        <begin position="1"/>
        <end position="24"/>
    </location>
</feature>
<evidence type="ECO:0000313" key="12">
    <source>
        <dbReference type="Proteomes" id="UP001152795"/>
    </source>
</evidence>
<organism evidence="11 12">
    <name type="scientific">Paramuricea clavata</name>
    <name type="common">Red gorgonian</name>
    <name type="synonym">Violescent sea-whip</name>
    <dbReference type="NCBI Taxonomy" id="317549"/>
    <lineage>
        <taxon>Eukaryota</taxon>
        <taxon>Metazoa</taxon>
        <taxon>Cnidaria</taxon>
        <taxon>Anthozoa</taxon>
        <taxon>Octocorallia</taxon>
        <taxon>Malacalcyonacea</taxon>
        <taxon>Plexauridae</taxon>
        <taxon>Paramuricea</taxon>
    </lineage>
</organism>
<keyword evidence="3" id="KW-0547">Nucleotide-binding</keyword>
<protein>
    <submittedName>
        <fullName evidence="11">Angiopoietin-1 receptor-like</fullName>
    </submittedName>
</protein>
<dbReference type="GO" id="GO:0005886">
    <property type="term" value="C:plasma membrane"/>
    <property type="evidence" value="ECO:0007669"/>
    <property type="project" value="TreeGrafter"/>
</dbReference>
<dbReference type="PANTHER" id="PTHR24416:SF611">
    <property type="entry name" value="TYROSINE-PROTEIN KINASE TRANSMEMBRANE RECEPTOR ROR"/>
    <property type="match status" value="1"/>
</dbReference>
<keyword evidence="9" id="KW-1133">Transmembrane helix</keyword>
<feature type="compositionally biased region" description="Acidic residues" evidence="8">
    <location>
        <begin position="658"/>
        <end position="670"/>
    </location>
</feature>
<dbReference type="GO" id="GO:0004714">
    <property type="term" value="F:transmembrane receptor protein tyrosine kinase activity"/>
    <property type="evidence" value="ECO:0007669"/>
    <property type="project" value="UniProtKB-EC"/>
</dbReference>
<dbReference type="SUPFAM" id="SSF56112">
    <property type="entry name" value="Protein kinase-like (PK-like)"/>
    <property type="match status" value="1"/>
</dbReference>
<evidence type="ECO:0000256" key="9">
    <source>
        <dbReference type="SAM" id="Phobius"/>
    </source>
</evidence>
<dbReference type="GO" id="GO:0005524">
    <property type="term" value="F:ATP binding"/>
    <property type="evidence" value="ECO:0007669"/>
    <property type="project" value="UniProtKB-UniRule"/>
</dbReference>
<dbReference type="GO" id="GO:0043235">
    <property type="term" value="C:receptor complex"/>
    <property type="evidence" value="ECO:0007669"/>
    <property type="project" value="TreeGrafter"/>
</dbReference>
<dbReference type="InterPro" id="IPR001245">
    <property type="entry name" value="Ser-Thr/Tyr_kinase_cat_dom"/>
</dbReference>
<feature type="region of interest" description="Disordered" evidence="8">
    <location>
        <begin position="244"/>
        <end position="283"/>
    </location>
</feature>
<dbReference type="AlphaFoldDB" id="A0A6S7JM20"/>
<evidence type="ECO:0000256" key="6">
    <source>
        <dbReference type="ARBA" id="ARBA00023137"/>
    </source>
</evidence>
<evidence type="ECO:0000256" key="7">
    <source>
        <dbReference type="ARBA" id="ARBA00051243"/>
    </source>
</evidence>
<feature type="compositionally biased region" description="Polar residues" evidence="8">
    <location>
        <begin position="332"/>
        <end position="346"/>
    </location>
</feature>
<evidence type="ECO:0000256" key="2">
    <source>
        <dbReference type="ARBA" id="ARBA00022679"/>
    </source>
</evidence>
<dbReference type="GO" id="GO:0007169">
    <property type="term" value="P:cell surface receptor protein tyrosine kinase signaling pathway"/>
    <property type="evidence" value="ECO:0007669"/>
    <property type="project" value="TreeGrafter"/>
</dbReference>
<comment type="subcellular location">
    <subcellularLocation>
        <location evidence="1">Membrane</location>
        <topology evidence="1">Single-pass membrane protein</topology>
    </subcellularLocation>
</comment>
<evidence type="ECO:0000256" key="10">
    <source>
        <dbReference type="SAM" id="SignalP"/>
    </source>
</evidence>
<keyword evidence="12" id="KW-1185">Reference proteome</keyword>
<keyword evidence="11" id="KW-0675">Receptor</keyword>